<dbReference type="AlphaFoldDB" id="A0A930FQH4"/>
<name>A0A930FQH4_9FIRM</name>
<comment type="caution">
    <text evidence="1">The sequence shown here is derived from an EMBL/GenBank/DDBJ whole genome shotgun (WGS) entry which is preliminary data.</text>
</comment>
<evidence type="ECO:0000313" key="1">
    <source>
        <dbReference type="EMBL" id="MBF1130320.1"/>
    </source>
</evidence>
<protein>
    <submittedName>
        <fullName evidence="1">Uncharacterized protein</fullName>
    </submittedName>
</protein>
<evidence type="ECO:0000313" key="2">
    <source>
        <dbReference type="Proteomes" id="UP000757890"/>
    </source>
</evidence>
<organism evidence="1 2">
    <name type="scientific">Dialister invisus</name>
    <dbReference type="NCBI Taxonomy" id="218538"/>
    <lineage>
        <taxon>Bacteria</taxon>
        <taxon>Bacillati</taxon>
        <taxon>Bacillota</taxon>
        <taxon>Negativicutes</taxon>
        <taxon>Veillonellales</taxon>
        <taxon>Veillonellaceae</taxon>
        <taxon>Dialister</taxon>
    </lineage>
</organism>
<dbReference type="RefSeq" id="WP_276641275.1">
    <property type="nucleotide sequence ID" value="NZ_CAUEAH010000022.1"/>
</dbReference>
<reference evidence="1" key="1">
    <citation type="submission" date="2020-04" db="EMBL/GenBank/DDBJ databases">
        <title>Deep metagenomics examines the oral microbiome during advanced dental caries in children, revealing novel taxa and co-occurrences with host molecules.</title>
        <authorList>
            <person name="Baker J.L."/>
            <person name="Morton J.T."/>
            <person name="Dinis M."/>
            <person name="Alvarez R."/>
            <person name="Tran N.C."/>
            <person name="Knight R."/>
            <person name="Edlund A."/>
        </authorList>
    </citation>
    <scope>NUCLEOTIDE SEQUENCE</scope>
    <source>
        <strain evidence="1">JCVI_32_bin.14</strain>
    </source>
</reference>
<gene>
    <name evidence="1" type="ORF">HXL70_09840</name>
</gene>
<accession>A0A930FQH4</accession>
<dbReference type="EMBL" id="JABZMK010000169">
    <property type="protein sequence ID" value="MBF1130320.1"/>
    <property type="molecule type" value="Genomic_DNA"/>
</dbReference>
<proteinExistence type="predicted"/>
<sequence length="174" mass="20460">MKKKIFLACLAFCLYNAFLMGIHMVMILSEPTIWSPAVRTVFGHASRIQIVERNRNLLYLELCDNRPEDKIKMKSTILDRDVYEKESETDIFYRDKVFYSYGSAGFYTIYANPFRIKVYRNPSQPLEEKQEIDRSLAKYNSDEIQVISSLSDLTSEERQAYEKLRVKADNKKGR</sequence>
<dbReference type="Proteomes" id="UP000757890">
    <property type="component" value="Unassembled WGS sequence"/>
</dbReference>